<dbReference type="SUPFAM" id="SSF51735">
    <property type="entry name" value="NAD(P)-binding Rossmann-fold domains"/>
    <property type="match status" value="1"/>
</dbReference>
<dbReference type="GO" id="GO:0016491">
    <property type="term" value="F:oxidoreductase activity"/>
    <property type="evidence" value="ECO:0007669"/>
    <property type="project" value="UniProtKB-KW"/>
</dbReference>
<gene>
    <name evidence="4" type="ORF">FKY71_01130</name>
</gene>
<comment type="caution">
    <text evidence="4">The sequence shown here is derived from an EMBL/GenBank/DDBJ whole genome shotgun (WGS) entry which is preliminary data.</text>
</comment>
<proteinExistence type="inferred from homology"/>
<dbReference type="Pfam" id="PF00106">
    <property type="entry name" value="adh_short"/>
    <property type="match status" value="1"/>
</dbReference>
<dbReference type="EMBL" id="VIFK01000003">
    <property type="protein sequence ID" value="TQF00881.1"/>
    <property type="molecule type" value="Genomic_DNA"/>
</dbReference>
<dbReference type="PANTHER" id="PTHR44196">
    <property type="entry name" value="DEHYDROGENASE/REDUCTASE SDR FAMILY MEMBER 7B"/>
    <property type="match status" value="1"/>
</dbReference>
<reference evidence="4 5" key="1">
    <citation type="submission" date="2019-06" db="EMBL/GenBank/DDBJ databases">
        <title>Metagenome assembled Genome of Spiribacter salinus SL48-SHIP from the microbial mat of Salt Lake 48 (Novosibirsk region, Russia).</title>
        <authorList>
            <person name="Shipova A."/>
            <person name="Rozanov A.S."/>
            <person name="Bryanskaya A.V."/>
            <person name="Peltek S.E."/>
        </authorList>
    </citation>
    <scope>NUCLEOTIDE SEQUENCE [LARGE SCALE GENOMIC DNA]</scope>
    <source>
        <strain evidence="4">SL48-SHIP-2</strain>
    </source>
</reference>
<dbReference type="GO" id="GO:0016020">
    <property type="term" value="C:membrane"/>
    <property type="evidence" value="ECO:0007669"/>
    <property type="project" value="TreeGrafter"/>
</dbReference>
<protein>
    <submittedName>
        <fullName evidence="4">SDR family oxidoreductase</fullName>
    </submittedName>
</protein>
<dbReference type="AlphaFoldDB" id="A0A540VVU3"/>
<dbReference type="PANTHER" id="PTHR44196:SF1">
    <property type="entry name" value="DEHYDROGENASE_REDUCTASE SDR FAMILY MEMBER 7B"/>
    <property type="match status" value="1"/>
</dbReference>
<sequence>MADPTNKLLSGACVVTGAGSGLGRSLARRLAQSGAIVAALGRQMQPLEDTASGHFNITPLRCDVSDPVALEGAFADLRRVIGPVSILINNAAVYPKRDIFDESQKSFMDTVAINLGGTFGATRLALDDMTDAGFGRIMNVATFADIAPLPASSAYSVSKGAARILSRALQADLADRFPNIVITDWLPGMLDTQMGIQGGVNPDDAAVWGTTLALMDDPSLNGATFEMNREIPPPRSLKKKLKDKLLFRTPPAPRQL</sequence>
<evidence type="ECO:0000256" key="2">
    <source>
        <dbReference type="ARBA" id="ARBA00023002"/>
    </source>
</evidence>
<dbReference type="Gene3D" id="3.40.50.720">
    <property type="entry name" value="NAD(P)-binding Rossmann-like Domain"/>
    <property type="match status" value="1"/>
</dbReference>
<evidence type="ECO:0000313" key="4">
    <source>
        <dbReference type="EMBL" id="TQF00881.1"/>
    </source>
</evidence>
<name>A0A540VVU3_9GAMM</name>
<organism evidence="4 5">
    <name type="scientific">Spiribacter salinus</name>
    <dbReference type="NCBI Taxonomy" id="1335746"/>
    <lineage>
        <taxon>Bacteria</taxon>
        <taxon>Pseudomonadati</taxon>
        <taxon>Pseudomonadota</taxon>
        <taxon>Gammaproteobacteria</taxon>
        <taxon>Chromatiales</taxon>
        <taxon>Ectothiorhodospiraceae</taxon>
        <taxon>Spiribacter</taxon>
    </lineage>
</organism>
<dbReference type="CDD" id="cd05233">
    <property type="entry name" value="SDR_c"/>
    <property type="match status" value="1"/>
</dbReference>
<keyword evidence="2" id="KW-0560">Oxidoreductase</keyword>
<evidence type="ECO:0000313" key="5">
    <source>
        <dbReference type="Proteomes" id="UP000315400"/>
    </source>
</evidence>
<dbReference type="InterPro" id="IPR036291">
    <property type="entry name" value="NAD(P)-bd_dom_sf"/>
</dbReference>
<comment type="similarity">
    <text evidence="1 3">Belongs to the short-chain dehydrogenases/reductases (SDR) family.</text>
</comment>
<evidence type="ECO:0000256" key="1">
    <source>
        <dbReference type="ARBA" id="ARBA00006484"/>
    </source>
</evidence>
<dbReference type="Proteomes" id="UP000315400">
    <property type="component" value="Unassembled WGS sequence"/>
</dbReference>
<dbReference type="PRINTS" id="PR00081">
    <property type="entry name" value="GDHRDH"/>
</dbReference>
<dbReference type="InterPro" id="IPR002347">
    <property type="entry name" value="SDR_fam"/>
</dbReference>
<evidence type="ECO:0000256" key="3">
    <source>
        <dbReference type="RuleBase" id="RU000363"/>
    </source>
</evidence>
<dbReference type="PRINTS" id="PR00080">
    <property type="entry name" value="SDRFAMILY"/>
</dbReference>
<accession>A0A540VVU3</accession>